<protein>
    <recommendedName>
        <fullName evidence="4">Large ribosomal subunit protein uL10m</fullName>
    </recommendedName>
    <alternativeName>
        <fullName evidence="5">39S ribosomal protein L10, mitochondrial</fullName>
    </alternativeName>
</protein>
<dbReference type="GO" id="GO:1990904">
    <property type="term" value="C:ribonucleoprotein complex"/>
    <property type="evidence" value="ECO:0007669"/>
    <property type="project" value="UniProtKB-KW"/>
</dbReference>
<reference evidence="8" key="1">
    <citation type="submission" date="2023-03" db="EMBL/GenBank/DDBJ databases">
        <title>Chromosome-level genomes of two armyworms, Mythimna separata and Mythimna loreyi, provide insights into the biosynthesis and reception of sex pheromones.</title>
        <authorList>
            <person name="Zhao H."/>
        </authorList>
    </citation>
    <scope>NUCLEOTIDE SEQUENCE</scope>
    <source>
        <strain evidence="8">BeijingLab</strain>
        <tissue evidence="8">Pupa</tissue>
    </source>
</reference>
<evidence type="ECO:0000313" key="8">
    <source>
        <dbReference type="EMBL" id="KAJ8726461.1"/>
    </source>
</evidence>
<sequence>MASLKKVLLPTQASFLISKRFRGKINIQRPKKPHFERQLLIDFTKPVYGPPKYTLPDSALCDRGEKKFAKQIDNPFERILANECLNWFNTSKMVIFLHVNSISMEEKTPVFAALVKNNMHLRTYGKKIVSMATTGTRYEAVNHLFTSHQDILFGQPENIGKMFKIMKKAPQLVIMAGIIQDRLMSKNELLEYSQLQNIDVARSQLCAVLESAGSCLVRQLNQGPQMLVGHLEKHAELMNTSSNKPQDSTKKEPENTEPQDSSKKDSENSE</sequence>
<dbReference type="AlphaFoldDB" id="A0AAD8DVK8"/>
<evidence type="ECO:0000313" key="9">
    <source>
        <dbReference type="Proteomes" id="UP001231518"/>
    </source>
</evidence>
<comment type="similarity">
    <text evidence="1">Belongs to the universal ribosomal protein uL10 family.</text>
</comment>
<gene>
    <name evidence="8" type="ORF">PYW07_001159</name>
</gene>
<proteinExistence type="inferred from homology"/>
<dbReference type="InterPro" id="IPR047865">
    <property type="entry name" value="Ribosomal_uL10_bac_type"/>
</dbReference>
<comment type="subunit">
    <text evidence="6">Component of the mitochondrial ribosome large subunit (39S) which comprises a 16S rRNA and about 50 distinct proteins.</text>
</comment>
<dbReference type="FunFam" id="3.30.70.1730:FF:000012">
    <property type="entry name" value="Mitochondrial Ribosomal Protein, Large"/>
    <property type="match status" value="1"/>
</dbReference>
<dbReference type="InterPro" id="IPR043141">
    <property type="entry name" value="Ribosomal_uL10-like_sf"/>
</dbReference>
<dbReference type="EMBL" id="JARGEI010000009">
    <property type="protein sequence ID" value="KAJ8726461.1"/>
    <property type="molecule type" value="Genomic_DNA"/>
</dbReference>
<dbReference type="PANTHER" id="PTHR11560">
    <property type="entry name" value="39S RIBOSOMAL PROTEIN L10, MITOCHONDRIAL"/>
    <property type="match status" value="1"/>
</dbReference>
<feature type="compositionally biased region" description="Basic and acidic residues" evidence="7">
    <location>
        <begin position="247"/>
        <end position="270"/>
    </location>
</feature>
<evidence type="ECO:0000256" key="2">
    <source>
        <dbReference type="ARBA" id="ARBA00022980"/>
    </source>
</evidence>
<evidence type="ECO:0000256" key="3">
    <source>
        <dbReference type="ARBA" id="ARBA00023274"/>
    </source>
</evidence>
<evidence type="ECO:0000256" key="1">
    <source>
        <dbReference type="ARBA" id="ARBA00008889"/>
    </source>
</evidence>
<feature type="region of interest" description="Disordered" evidence="7">
    <location>
        <begin position="236"/>
        <end position="270"/>
    </location>
</feature>
<accession>A0AAD8DVK8</accession>
<evidence type="ECO:0000256" key="6">
    <source>
        <dbReference type="ARBA" id="ARBA00038782"/>
    </source>
</evidence>
<keyword evidence="2" id="KW-0689">Ribosomal protein</keyword>
<organism evidence="8 9">
    <name type="scientific">Mythimna separata</name>
    <name type="common">Oriental armyworm</name>
    <name type="synonym">Pseudaletia separata</name>
    <dbReference type="NCBI Taxonomy" id="271217"/>
    <lineage>
        <taxon>Eukaryota</taxon>
        <taxon>Metazoa</taxon>
        <taxon>Ecdysozoa</taxon>
        <taxon>Arthropoda</taxon>
        <taxon>Hexapoda</taxon>
        <taxon>Insecta</taxon>
        <taxon>Pterygota</taxon>
        <taxon>Neoptera</taxon>
        <taxon>Endopterygota</taxon>
        <taxon>Lepidoptera</taxon>
        <taxon>Glossata</taxon>
        <taxon>Ditrysia</taxon>
        <taxon>Noctuoidea</taxon>
        <taxon>Noctuidae</taxon>
        <taxon>Noctuinae</taxon>
        <taxon>Hadenini</taxon>
        <taxon>Mythimna</taxon>
    </lineage>
</organism>
<dbReference type="Proteomes" id="UP001231518">
    <property type="component" value="Chromosome 10"/>
</dbReference>
<dbReference type="SUPFAM" id="SSF160369">
    <property type="entry name" value="Ribosomal protein L10-like"/>
    <property type="match status" value="1"/>
</dbReference>
<dbReference type="Gene3D" id="3.30.70.1730">
    <property type="match status" value="1"/>
</dbReference>
<keyword evidence="9" id="KW-1185">Reference proteome</keyword>
<evidence type="ECO:0000256" key="5">
    <source>
        <dbReference type="ARBA" id="ARBA00035716"/>
    </source>
</evidence>
<evidence type="ECO:0000256" key="4">
    <source>
        <dbReference type="ARBA" id="ARBA00035707"/>
    </source>
</evidence>
<dbReference type="GO" id="GO:0005840">
    <property type="term" value="C:ribosome"/>
    <property type="evidence" value="ECO:0007669"/>
    <property type="project" value="UniProtKB-KW"/>
</dbReference>
<evidence type="ECO:0000256" key="7">
    <source>
        <dbReference type="SAM" id="MobiDB-lite"/>
    </source>
</evidence>
<keyword evidence="3" id="KW-0687">Ribonucleoprotein</keyword>
<comment type="caution">
    <text evidence="8">The sequence shown here is derived from an EMBL/GenBank/DDBJ whole genome shotgun (WGS) entry which is preliminary data.</text>
</comment>
<name>A0AAD8DVK8_MYTSE</name>